<dbReference type="EMBL" id="CM040481">
    <property type="protein sequence ID" value="MCI4394889.1"/>
    <property type="molecule type" value="Genomic_DNA"/>
</dbReference>
<proteinExistence type="predicted"/>
<feature type="non-terminal residue" evidence="1">
    <location>
        <position position="76"/>
    </location>
</feature>
<evidence type="ECO:0000313" key="1">
    <source>
        <dbReference type="EMBL" id="MCI4394889.1"/>
    </source>
</evidence>
<reference evidence="1 2" key="1">
    <citation type="journal article" date="2022" name="bioRxiv">
        <title>An ancient truncated duplication of the anti-Mullerian hormone receptor type 2 gene is a potential conserved master sex determinant in the Pangasiidae catfish family.</title>
        <authorList>
            <person name="Wen M."/>
            <person name="Pan Q."/>
            <person name="Jouanno E."/>
            <person name="Montfort J."/>
            <person name="Zahm M."/>
            <person name="Cabau C."/>
            <person name="Klopp C."/>
            <person name="Iampietro C."/>
            <person name="Roques C."/>
            <person name="Bouchez O."/>
            <person name="Castinel A."/>
            <person name="Donnadieu C."/>
            <person name="Parrinello H."/>
            <person name="Poncet C."/>
            <person name="Belmonte E."/>
            <person name="Gautier V."/>
            <person name="Avarre J.-C."/>
            <person name="Dugue R."/>
            <person name="Gustiano R."/>
            <person name="Ha T.T.T."/>
            <person name="Campet M."/>
            <person name="Sriphairoj K."/>
            <person name="Ribolli J."/>
            <person name="de Almeida F.L."/>
            <person name="Desvignes T."/>
            <person name="Postlethwait J.H."/>
            <person name="Bucao C.F."/>
            <person name="Robinson-Rechavi M."/>
            <person name="Bobe J."/>
            <person name="Herpin A."/>
            <person name="Guiguen Y."/>
        </authorList>
    </citation>
    <scope>NUCLEOTIDE SEQUENCE [LARGE SCALE GENOMIC DNA]</scope>
    <source>
        <strain evidence="1">YG-Dec2019</strain>
    </source>
</reference>
<accession>A0ACC5XUK0</accession>
<keyword evidence="2" id="KW-1185">Reference proteome</keyword>
<name>A0ACC5XUK0_PANGG</name>
<comment type="caution">
    <text evidence="1">The sequence shown here is derived from an EMBL/GenBank/DDBJ whole genome shotgun (WGS) entry which is preliminary data.</text>
</comment>
<organism evidence="1 2">
    <name type="scientific">Pangasianodon gigas</name>
    <name type="common">Mekong giant catfish</name>
    <name type="synonym">Pangasius gigas</name>
    <dbReference type="NCBI Taxonomy" id="30993"/>
    <lineage>
        <taxon>Eukaryota</taxon>
        <taxon>Metazoa</taxon>
        <taxon>Chordata</taxon>
        <taxon>Craniata</taxon>
        <taxon>Vertebrata</taxon>
        <taxon>Euteleostomi</taxon>
        <taxon>Actinopterygii</taxon>
        <taxon>Neopterygii</taxon>
        <taxon>Teleostei</taxon>
        <taxon>Ostariophysi</taxon>
        <taxon>Siluriformes</taxon>
        <taxon>Pangasiidae</taxon>
        <taxon>Pangasianodon</taxon>
    </lineage>
</organism>
<evidence type="ECO:0000313" key="2">
    <source>
        <dbReference type="Proteomes" id="UP000829447"/>
    </source>
</evidence>
<gene>
    <name evidence="1" type="ORF">PGIGA_G00174050</name>
</gene>
<sequence>MFTYHCPYYRLWFLWYYPRQNANTKIIRLSIFLITGVCVGFPALLWAVSVLYRHHKSGGRISTIAIFLLLSDLLEL</sequence>
<dbReference type="Proteomes" id="UP000829447">
    <property type="component" value="Linkage Group LG28"/>
</dbReference>
<protein>
    <submittedName>
        <fullName evidence="1">Uncharacterized protein</fullName>
    </submittedName>
</protein>